<comment type="catalytic activity">
    <reaction evidence="3">
        <text>a (3S)-3-hydroxyacyl-CoA = a (2E)-enoyl-CoA + H2O</text>
        <dbReference type="Rhea" id="RHEA:16105"/>
        <dbReference type="ChEBI" id="CHEBI:15377"/>
        <dbReference type="ChEBI" id="CHEBI:57318"/>
        <dbReference type="ChEBI" id="CHEBI:58856"/>
        <dbReference type="EC" id="4.2.1.17"/>
    </reaction>
</comment>
<gene>
    <name evidence="6" type="primary">crt</name>
    <name evidence="6" type="ORF">ANI01nite_21440</name>
</gene>
<proteinExistence type="inferred from homology"/>
<accession>A0ABQ0RN75</accession>
<dbReference type="InterPro" id="IPR001753">
    <property type="entry name" value="Enoyl-CoA_hydra/iso"/>
</dbReference>
<sequence length="262" mass="28068">MKQFDTLTLSTQGSALILTVDQPKSLNALAKEVVNDLESFLDWFETTGYEYRGLIITGAGEKSFVAGANIVQMNSMDEATFTAYAKQMHAVTERLESLHVPVIAAVNGFALGGGCELALACDFIYASERASFGQPEVNLGLVPGFGGMVRLPRRVGNAMARELIFTGRRIKAEEALRIGLANRVVPAEQLLDVAVAAIEEAAAVSPTAISIAKRAMVSMDGLDTHQGLGREVDAFLQAYHTADSVEGRSAFVEKRSPVFPGN</sequence>
<dbReference type="CDD" id="cd06558">
    <property type="entry name" value="crotonase-like"/>
    <property type="match status" value="1"/>
</dbReference>
<dbReference type="InterPro" id="IPR014748">
    <property type="entry name" value="Enoyl-CoA_hydra_C"/>
</dbReference>
<dbReference type="Gene3D" id="3.90.226.10">
    <property type="entry name" value="2-enoyl-CoA Hydratase, Chain A, domain 1"/>
    <property type="match status" value="1"/>
</dbReference>
<evidence type="ECO:0000256" key="5">
    <source>
        <dbReference type="RuleBase" id="RU003707"/>
    </source>
</evidence>
<evidence type="ECO:0000256" key="3">
    <source>
        <dbReference type="ARBA" id="ARBA00023709"/>
    </source>
</evidence>
<evidence type="ECO:0000313" key="6">
    <source>
        <dbReference type="EMBL" id="GEC12941.1"/>
    </source>
</evidence>
<evidence type="ECO:0000256" key="2">
    <source>
        <dbReference type="ARBA" id="ARBA00023239"/>
    </source>
</evidence>
<evidence type="ECO:0000313" key="7">
    <source>
        <dbReference type="Proteomes" id="UP000316242"/>
    </source>
</evidence>
<comment type="catalytic activity">
    <reaction evidence="4">
        <text>a 4-saturated-(3S)-3-hydroxyacyl-CoA = a (3E)-enoyl-CoA + H2O</text>
        <dbReference type="Rhea" id="RHEA:20724"/>
        <dbReference type="ChEBI" id="CHEBI:15377"/>
        <dbReference type="ChEBI" id="CHEBI:58521"/>
        <dbReference type="ChEBI" id="CHEBI:137480"/>
        <dbReference type="EC" id="4.2.1.17"/>
    </reaction>
</comment>
<dbReference type="PANTHER" id="PTHR11941">
    <property type="entry name" value="ENOYL-COA HYDRATASE-RELATED"/>
    <property type="match status" value="1"/>
</dbReference>
<dbReference type="InterPro" id="IPR018376">
    <property type="entry name" value="Enoyl-CoA_hyd/isom_CS"/>
</dbReference>
<organism evidence="6 7">
    <name type="scientific">Glutamicibacter nicotianae</name>
    <name type="common">Arthrobacter nicotianae</name>
    <dbReference type="NCBI Taxonomy" id="37929"/>
    <lineage>
        <taxon>Bacteria</taxon>
        <taxon>Bacillati</taxon>
        <taxon>Actinomycetota</taxon>
        <taxon>Actinomycetes</taxon>
        <taxon>Micrococcales</taxon>
        <taxon>Micrococcaceae</taxon>
        <taxon>Glutamicibacter</taxon>
    </lineage>
</organism>
<comment type="caution">
    <text evidence="6">The sequence shown here is derived from an EMBL/GenBank/DDBJ whole genome shotgun (WGS) entry which is preliminary data.</text>
</comment>
<dbReference type="PROSITE" id="PS00166">
    <property type="entry name" value="ENOYL_COA_HYDRATASE"/>
    <property type="match status" value="1"/>
</dbReference>
<dbReference type="SUPFAM" id="SSF52096">
    <property type="entry name" value="ClpP/crotonase"/>
    <property type="match status" value="1"/>
</dbReference>
<dbReference type="Proteomes" id="UP000316242">
    <property type="component" value="Unassembled WGS sequence"/>
</dbReference>
<dbReference type="Pfam" id="PF00378">
    <property type="entry name" value="ECH_1"/>
    <property type="match status" value="1"/>
</dbReference>
<dbReference type="RefSeq" id="WP_052253933.1">
    <property type="nucleotide sequence ID" value="NZ_BAAAWM010000001.1"/>
</dbReference>
<name>A0ABQ0RN75_GLUNI</name>
<dbReference type="EMBL" id="BJNE01000008">
    <property type="protein sequence ID" value="GEC12941.1"/>
    <property type="molecule type" value="Genomic_DNA"/>
</dbReference>
<evidence type="ECO:0000256" key="4">
    <source>
        <dbReference type="ARBA" id="ARBA00023717"/>
    </source>
</evidence>
<keyword evidence="7" id="KW-1185">Reference proteome</keyword>
<dbReference type="InterPro" id="IPR029045">
    <property type="entry name" value="ClpP/crotonase-like_dom_sf"/>
</dbReference>
<keyword evidence="2" id="KW-0456">Lyase</keyword>
<comment type="similarity">
    <text evidence="1 5">Belongs to the enoyl-CoA hydratase/isomerase family.</text>
</comment>
<protein>
    <submittedName>
        <fullName evidence="6">Short-chain-enoyl-CoA hydratase</fullName>
    </submittedName>
</protein>
<dbReference type="Gene3D" id="1.10.12.10">
    <property type="entry name" value="Lyase 2-enoyl-coa Hydratase, Chain A, domain 2"/>
    <property type="match status" value="1"/>
</dbReference>
<evidence type="ECO:0000256" key="1">
    <source>
        <dbReference type="ARBA" id="ARBA00005254"/>
    </source>
</evidence>
<reference evidence="6 7" key="1">
    <citation type="submission" date="2019-06" db="EMBL/GenBank/DDBJ databases">
        <title>Whole genome shotgun sequence of Glutamicibacter nicotianae NBRC 14234.</title>
        <authorList>
            <person name="Hosoyama A."/>
            <person name="Uohara A."/>
            <person name="Ohji S."/>
            <person name="Ichikawa N."/>
        </authorList>
    </citation>
    <scope>NUCLEOTIDE SEQUENCE [LARGE SCALE GENOMIC DNA]</scope>
    <source>
        <strain evidence="6 7">NBRC 14234</strain>
    </source>
</reference>
<dbReference type="PANTHER" id="PTHR11941:SF54">
    <property type="entry name" value="ENOYL-COA HYDRATASE, MITOCHONDRIAL"/>
    <property type="match status" value="1"/>
</dbReference>